<dbReference type="RefSeq" id="WP_006588319.1">
    <property type="nucleotide sequence ID" value="NZ_CATOUW010000009.1"/>
</dbReference>
<organism evidence="8 9">
    <name type="scientific">Lactobacillus jensenii</name>
    <dbReference type="NCBI Taxonomy" id="109790"/>
    <lineage>
        <taxon>Bacteria</taxon>
        <taxon>Bacillati</taxon>
        <taxon>Bacillota</taxon>
        <taxon>Bacilli</taxon>
        <taxon>Lactobacillales</taxon>
        <taxon>Lactobacillaceae</taxon>
        <taxon>Lactobacillus</taxon>
    </lineage>
</organism>
<dbReference type="Pfam" id="PF01555">
    <property type="entry name" value="N6_N4_Mtase"/>
    <property type="match status" value="1"/>
</dbReference>
<dbReference type="EC" id="2.1.1.-" evidence="6"/>
<dbReference type="Proteomes" id="UP000327236">
    <property type="component" value="Unassembled WGS sequence"/>
</dbReference>
<dbReference type="KEGG" id="lje:BUE77_05995"/>
<evidence type="ECO:0000256" key="5">
    <source>
        <dbReference type="ARBA" id="ARBA00022747"/>
    </source>
</evidence>
<dbReference type="PRINTS" id="PR00508">
    <property type="entry name" value="S21N4MTFRASE"/>
</dbReference>
<accession>A0A5N1I8N8</accession>
<dbReference type="PROSITE" id="PS00092">
    <property type="entry name" value="N6_MTASE"/>
    <property type="match status" value="1"/>
</dbReference>
<dbReference type="GO" id="GO:0032259">
    <property type="term" value="P:methylation"/>
    <property type="evidence" value="ECO:0007669"/>
    <property type="project" value="UniProtKB-KW"/>
</dbReference>
<dbReference type="InterPro" id="IPR029063">
    <property type="entry name" value="SAM-dependent_MTases_sf"/>
</dbReference>
<keyword evidence="2 8" id="KW-0489">Methyltransferase</keyword>
<comment type="similarity">
    <text evidence="1 6">Belongs to the N(4)/N(6)-methyltransferase family.</text>
</comment>
<evidence type="ECO:0000313" key="9">
    <source>
        <dbReference type="Proteomes" id="UP000327236"/>
    </source>
</evidence>
<dbReference type="InterPro" id="IPR002941">
    <property type="entry name" value="DNA_methylase_N4/N6"/>
</dbReference>
<evidence type="ECO:0000256" key="6">
    <source>
        <dbReference type="RuleBase" id="RU362026"/>
    </source>
</evidence>
<evidence type="ECO:0000259" key="7">
    <source>
        <dbReference type="Pfam" id="PF01555"/>
    </source>
</evidence>
<dbReference type="Gene3D" id="3.40.50.150">
    <property type="entry name" value="Vaccinia Virus protein VP39"/>
    <property type="match status" value="1"/>
</dbReference>
<dbReference type="AlphaFoldDB" id="A0A5N1I8N8"/>
<dbReference type="GeneID" id="31743265"/>
<dbReference type="EMBL" id="VYWW01000023">
    <property type="protein sequence ID" value="KAA9321993.1"/>
    <property type="molecule type" value="Genomic_DNA"/>
</dbReference>
<dbReference type="SUPFAM" id="SSF53335">
    <property type="entry name" value="S-adenosyl-L-methionine-dependent methyltransferases"/>
    <property type="match status" value="1"/>
</dbReference>
<dbReference type="InterPro" id="IPR001091">
    <property type="entry name" value="RM_Methyltransferase"/>
</dbReference>
<gene>
    <name evidence="8" type="ORF">F6H94_05690</name>
</gene>
<proteinExistence type="inferred from homology"/>
<dbReference type="GO" id="GO:0003677">
    <property type="term" value="F:DNA binding"/>
    <property type="evidence" value="ECO:0007669"/>
    <property type="project" value="InterPro"/>
</dbReference>
<keyword evidence="4" id="KW-0949">S-adenosyl-L-methionine</keyword>
<dbReference type="PIRSF" id="PIRSF015855">
    <property type="entry name" value="TypeIII_Mtase_mKpnI"/>
    <property type="match status" value="1"/>
</dbReference>
<dbReference type="InterPro" id="IPR002295">
    <property type="entry name" value="N4/N6-MTase_EcoPI_Mod-like"/>
</dbReference>
<keyword evidence="5" id="KW-0680">Restriction system</keyword>
<evidence type="ECO:0000256" key="4">
    <source>
        <dbReference type="ARBA" id="ARBA00022691"/>
    </source>
</evidence>
<dbReference type="GO" id="GO:0009307">
    <property type="term" value="P:DNA restriction-modification system"/>
    <property type="evidence" value="ECO:0007669"/>
    <property type="project" value="UniProtKB-KW"/>
</dbReference>
<protein>
    <recommendedName>
        <fullName evidence="6">Methyltransferase</fullName>
        <ecNumber evidence="6">2.1.1.-</ecNumber>
    </recommendedName>
</protein>
<reference evidence="8 9" key="1">
    <citation type="submission" date="2019-09" db="EMBL/GenBank/DDBJ databases">
        <title>Draft genome sequence assemblies of isolates from the urinary tract.</title>
        <authorList>
            <person name="Mores C.R."/>
            <person name="Putonti C."/>
            <person name="Wolfe A.J."/>
        </authorList>
    </citation>
    <scope>NUCLEOTIDE SEQUENCE [LARGE SCALE GENOMIC DNA]</scope>
    <source>
        <strain evidence="8 9">UMB246</strain>
    </source>
</reference>
<dbReference type="GO" id="GO:0008170">
    <property type="term" value="F:N-methyltransferase activity"/>
    <property type="evidence" value="ECO:0007669"/>
    <property type="project" value="InterPro"/>
</dbReference>
<keyword evidence="3 8" id="KW-0808">Transferase</keyword>
<evidence type="ECO:0000256" key="1">
    <source>
        <dbReference type="ARBA" id="ARBA00006594"/>
    </source>
</evidence>
<dbReference type="InterPro" id="IPR002052">
    <property type="entry name" value="DNA_methylase_N6_adenine_CS"/>
</dbReference>
<feature type="domain" description="DNA methylase N-4/N-6" evidence="7">
    <location>
        <begin position="22"/>
        <end position="339"/>
    </location>
</feature>
<sequence length="480" mass="55266">MIIKGNNLIALYSLVDRYASKIKLIYLDPPFNTKNGDFPYNDRFNHSTWLTFMKNRIDVARKLLKEDGLIFIEIDHLEEAYLKVLLDMSFGIQNYVATISVKSNSISGSKTSHKGKTILKNYDSILVYKNGAENIKINPQYTPKEKWDTHYSFYLRKNSKNELEKASLKDLLIEKNILERGESIKANIWDNKEFQKFANENKDNIFREVNSIPDDLKEKSIENKDQIVFLNHKGKIMYALNGTRYSPLSSSYKNINGESVPAQLLGDLWTDIDYQNTQNQGGVSFTNAKKPEQLLKRIINLCTNEGDIVLDCFMGSATTQAVALKLNRQFIGVEQMDYINTISVPRLQKVIEGEQGGISKNKDVKWQGGGSFIYAELMEKSQGYLKDIKEATDVDELMTVYNRMKANSDINFRVDLDKFEKEFQSGELTTLDDLKKELILIIDKNQLYYNYSNIDDETVRSLISDSDYKFNKSFYATRGE</sequence>
<evidence type="ECO:0000256" key="2">
    <source>
        <dbReference type="ARBA" id="ARBA00022603"/>
    </source>
</evidence>
<comment type="caution">
    <text evidence="8">The sequence shown here is derived from an EMBL/GenBank/DDBJ whole genome shotgun (WGS) entry which is preliminary data.</text>
</comment>
<evidence type="ECO:0000256" key="3">
    <source>
        <dbReference type="ARBA" id="ARBA00022679"/>
    </source>
</evidence>
<evidence type="ECO:0000313" key="8">
    <source>
        <dbReference type="EMBL" id="KAA9321993.1"/>
    </source>
</evidence>
<name>A0A5N1I8N8_LACJE</name>
<dbReference type="OrthoDB" id="9800801at2"/>